<keyword evidence="1" id="KW-0472">Membrane</keyword>
<protein>
    <submittedName>
        <fullName evidence="2">Uncharacterized protein</fullName>
    </submittedName>
</protein>
<evidence type="ECO:0000313" key="2">
    <source>
        <dbReference type="EMBL" id="BCM25160.1"/>
    </source>
</evidence>
<reference evidence="2" key="1">
    <citation type="journal article" date="2021" name="Arch. Microbiol.">
        <title>Methyloradius palustris gen. nov., sp. nov., a methanol-oxidizing bacterium isolated from snow.</title>
        <authorList>
            <person name="Miyadera T."/>
            <person name="Kojima H."/>
            <person name="Fukui M."/>
        </authorList>
    </citation>
    <scope>NUCLEOTIDE SEQUENCE</scope>
    <source>
        <strain evidence="2">Zm11</strain>
    </source>
</reference>
<sequence length="108" mass="12157">MRITIKTSIKDFYTDLKNQNIEGLTVKAVTKDSLADIPTPYVTFIVIVAAGVTLELFKVWLNKKLKTEVKEHTVINGNQVNIENLNITVIDNYLVGDHHDEDGQSKTD</sequence>
<proteinExistence type="predicted"/>
<keyword evidence="3" id="KW-1185">Reference proteome</keyword>
<organism evidence="2 3">
    <name type="scientific">Methyloradius palustris</name>
    <dbReference type="NCBI Taxonomy" id="2778876"/>
    <lineage>
        <taxon>Bacteria</taxon>
        <taxon>Pseudomonadati</taxon>
        <taxon>Pseudomonadota</taxon>
        <taxon>Betaproteobacteria</taxon>
        <taxon>Nitrosomonadales</taxon>
        <taxon>Methylophilaceae</taxon>
        <taxon>Methyloradius</taxon>
    </lineage>
</organism>
<feature type="transmembrane region" description="Helical" evidence="1">
    <location>
        <begin position="41"/>
        <end position="61"/>
    </location>
</feature>
<evidence type="ECO:0000256" key="1">
    <source>
        <dbReference type="SAM" id="Phobius"/>
    </source>
</evidence>
<evidence type="ECO:0000313" key="3">
    <source>
        <dbReference type="Proteomes" id="UP000826722"/>
    </source>
</evidence>
<dbReference type="AlphaFoldDB" id="A0A8D5G0L1"/>
<dbReference type="KEGG" id="mpau:ZMTM_14190"/>
<dbReference type="RefSeq" id="WP_221763281.1">
    <property type="nucleotide sequence ID" value="NZ_AP024110.1"/>
</dbReference>
<keyword evidence="1" id="KW-1133">Transmembrane helix</keyword>
<keyword evidence="1" id="KW-0812">Transmembrane</keyword>
<accession>A0A8D5G0L1</accession>
<dbReference type="EMBL" id="AP024110">
    <property type="protein sequence ID" value="BCM25160.1"/>
    <property type="molecule type" value="Genomic_DNA"/>
</dbReference>
<gene>
    <name evidence="2" type="ORF">ZMTM_14190</name>
</gene>
<name>A0A8D5G0L1_9PROT</name>
<dbReference type="Proteomes" id="UP000826722">
    <property type="component" value="Chromosome"/>
</dbReference>